<comment type="caution">
    <text evidence="4">The sequence shown here is derived from an EMBL/GenBank/DDBJ whole genome shotgun (WGS) entry which is preliminary data.</text>
</comment>
<dbReference type="GO" id="GO:0006312">
    <property type="term" value="P:mitotic recombination"/>
    <property type="evidence" value="ECO:0007669"/>
    <property type="project" value="TreeGrafter"/>
</dbReference>
<dbReference type="EMBL" id="SWLB01000024">
    <property type="protein sequence ID" value="KAF3322786.1"/>
    <property type="molecule type" value="Genomic_DNA"/>
</dbReference>
<feature type="domain" description="RecA family profile 2" evidence="3">
    <location>
        <begin position="33"/>
        <end position="96"/>
    </location>
</feature>
<dbReference type="GO" id="GO:0005524">
    <property type="term" value="F:ATP binding"/>
    <property type="evidence" value="ECO:0007669"/>
    <property type="project" value="UniProtKB-KW"/>
</dbReference>
<evidence type="ECO:0000256" key="2">
    <source>
        <dbReference type="ARBA" id="ARBA00022840"/>
    </source>
</evidence>
<organism evidence="4 5">
    <name type="scientific">Carex littledalei</name>
    <dbReference type="NCBI Taxonomy" id="544730"/>
    <lineage>
        <taxon>Eukaryota</taxon>
        <taxon>Viridiplantae</taxon>
        <taxon>Streptophyta</taxon>
        <taxon>Embryophyta</taxon>
        <taxon>Tracheophyta</taxon>
        <taxon>Spermatophyta</taxon>
        <taxon>Magnoliopsida</taxon>
        <taxon>Liliopsida</taxon>
        <taxon>Poales</taxon>
        <taxon>Cyperaceae</taxon>
        <taxon>Cyperoideae</taxon>
        <taxon>Cariceae</taxon>
        <taxon>Carex</taxon>
        <taxon>Carex subgen. Euthyceras</taxon>
    </lineage>
</organism>
<dbReference type="SUPFAM" id="SSF52540">
    <property type="entry name" value="P-loop containing nucleoside triphosphate hydrolases"/>
    <property type="match status" value="1"/>
</dbReference>
<protein>
    <recommendedName>
        <fullName evidence="3">RecA family profile 2 domain-containing protein</fullName>
    </recommendedName>
</protein>
<evidence type="ECO:0000313" key="4">
    <source>
        <dbReference type="EMBL" id="KAF3322786.1"/>
    </source>
</evidence>
<dbReference type="AlphaFoldDB" id="A0A833QI74"/>
<accession>A0A833QI74</accession>
<dbReference type="InterPro" id="IPR020587">
    <property type="entry name" value="RecA_monomer-monomer_interface"/>
</dbReference>
<dbReference type="InterPro" id="IPR013632">
    <property type="entry name" value="Rad51_C"/>
</dbReference>
<gene>
    <name evidence="4" type="ORF">FCM35_KLT12775</name>
</gene>
<dbReference type="InterPro" id="IPR027417">
    <property type="entry name" value="P-loop_NTPase"/>
</dbReference>
<dbReference type="Proteomes" id="UP000623129">
    <property type="component" value="Unassembled WGS sequence"/>
</dbReference>
<evidence type="ECO:0000259" key="3">
    <source>
        <dbReference type="PROSITE" id="PS50163"/>
    </source>
</evidence>
<dbReference type="Pfam" id="PF08423">
    <property type="entry name" value="Rad51"/>
    <property type="match status" value="1"/>
</dbReference>
<dbReference type="GO" id="GO:0003697">
    <property type="term" value="F:single-stranded DNA binding"/>
    <property type="evidence" value="ECO:0007669"/>
    <property type="project" value="TreeGrafter"/>
</dbReference>
<dbReference type="GO" id="GO:0000730">
    <property type="term" value="P:DNA recombinase assembly"/>
    <property type="evidence" value="ECO:0007669"/>
    <property type="project" value="TreeGrafter"/>
</dbReference>
<evidence type="ECO:0000256" key="1">
    <source>
        <dbReference type="ARBA" id="ARBA00022741"/>
    </source>
</evidence>
<keyword evidence="2" id="KW-0067">ATP-binding</keyword>
<reference evidence="4" key="1">
    <citation type="submission" date="2020-01" db="EMBL/GenBank/DDBJ databases">
        <title>Genome sequence of Kobresia littledalei, the first chromosome-level genome in the family Cyperaceae.</title>
        <authorList>
            <person name="Qu G."/>
        </authorList>
    </citation>
    <scope>NUCLEOTIDE SEQUENCE</scope>
    <source>
        <strain evidence="4">C.B.Clarke</strain>
        <tissue evidence="4">Leaf</tissue>
    </source>
</reference>
<name>A0A833QI74_9POAL</name>
<dbReference type="GO" id="GO:0070192">
    <property type="term" value="P:chromosome organization involved in meiotic cell cycle"/>
    <property type="evidence" value="ECO:0007669"/>
    <property type="project" value="TreeGrafter"/>
</dbReference>
<dbReference type="GO" id="GO:0042148">
    <property type="term" value="P:DNA strand invasion"/>
    <property type="evidence" value="ECO:0007669"/>
    <property type="project" value="TreeGrafter"/>
</dbReference>
<dbReference type="GO" id="GO:0000794">
    <property type="term" value="C:condensed nuclear chromosome"/>
    <property type="evidence" value="ECO:0007669"/>
    <property type="project" value="TreeGrafter"/>
</dbReference>
<dbReference type="Gene3D" id="3.40.50.300">
    <property type="entry name" value="P-loop containing nucleotide triphosphate hydrolases"/>
    <property type="match status" value="1"/>
</dbReference>
<dbReference type="PANTHER" id="PTHR22942">
    <property type="entry name" value="RECA/RAD51/RADA DNA STRAND-PAIRING FAMILY MEMBER"/>
    <property type="match status" value="1"/>
</dbReference>
<keyword evidence="1" id="KW-0547">Nucleotide-binding</keyword>
<dbReference type="OrthoDB" id="10251254at2759"/>
<keyword evidence="5" id="KW-1185">Reference proteome</keyword>
<dbReference type="PROSITE" id="PS50163">
    <property type="entry name" value="RECA_3"/>
    <property type="match status" value="1"/>
</dbReference>
<dbReference type="PANTHER" id="PTHR22942:SF39">
    <property type="entry name" value="DNA REPAIR PROTEIN RAD51 HOMOLOG 1"/>
    <property type="match status" value="1"/>
</dbReference>
<dbReference type="GO" id="GO:0007131">
    <property type="term" value="P:reciprocal meiotic recombination"/>
    <property type="evidence" value="ECO:0007669"/>
    <property type="project" value="TreeGrafter"/>
</dbReference>
<sequence>MQKEHLGDKDYYKLLIVWSGCCHHKSSGFFNGLAMFAGPQIKPIGGNIMAHASTTRLALRKGRAEERICKVISSPCLAEAEARFQISPEGVTNVKD</sequence>
<dbReference type="GO" id="GO:0003690">
    <property type="term" value="F:double-stranded DNA binding"/>
    <property type="evidence" value="ECO:0007669"/>
    <property type="project" value="TreeGrafter"/>
</dbReference>
<proteinExistence type="predicted"/>
<evidence type="ECO:0000313" key="5">
    <source>
        <dbReference type="Proteomes" id="UP000623129"/>
    </source>
</evidence>
<dbReference type="GO" id="GO:0000150">
    <property type="term" value="F:DNA strand exchange activity"/>
    <property type="evidence" value="ECO:0007669"/>
    <property type="project" value="TreeGrafter"/>
</dbReference>
<dbReference type="GO" id="GO:0008094">
    <property type="term" value="F:ATP-dependent activity, acting on DNA"/>
    <property type="evidence" value="ECO:0007669"/>
    <property type="project" value="InterPro"/>
</dbReference>